<evidence type="ECO:0000256" key="1">
    <source>
        <dbReference type="SAM" id="MobiDB-lite"/>
    </source>
</evidence>
<feature type="compositionally biased region" description="Basic residues" evidence="1">
    <location>
        <begin position="1"/>
        <end position="10"/>
    </location>
</feature>
<name>A0AAD5ULJ1_9FUNG</name>
<dbReference type="EMBL" id="JADGKB010000006">
    <property type="protein sequence ID" value="KAJ3261330.1"/>
    <property type="molecule type" value="Genomic_DNA"/>
</dbReference>
<organism evidence="2 3">
    <name type="scientific">Boothiomyces macroporosus</name>
    <dbReference type="NCBI Taxonomy" id="261099"/>
    <lineage>
        <taxon>Eukaryota</taxon>
        <taxon>Fungi</taxon>
        <taxon>Fungi incertae sedis</taxon>
        <taxon>Chytridiomycota</taxon>
        <taxon>Chytridiomycota incertae sedis</taxon>
        <taxon>Chytridiomycetes</taxon>
        <taxon>Rhizophydiales</taxon>
        <taxon>Terramycetaceae</taxon>
        <taxon>Boothiomyces</taxon>
    </lineage>
</organism>
<evidence type="ECO:0000313" key="2">
    <source>
        <dbReference type="EMBL" id="KAJ3261330.1"/>
    </source>
</evidence>
<proteinExistence type="predicted"/>
<feature type="region of interest" description="Disordered" evidence="1">
    <location>
        <begin position="1"/>
        <end position="41"/>
    </location>
</feature>
<accession>A0AAD5ULJ1</accession>
<dbReference type="AlphaFoldDB" id="A0AAD5ULJ1"/>
<evidence type="ECO:0000313" key="3">
    <source>
        <dbReference type="Proteomes" id="UP001210925"/>
    </source>
</evidence>
<feature type="compositionally biased region" description="Polar residues" evidence="1">
    <location>
        <begin position="11"/>
        <end position="23"/>
    </location>
</feature>
<comment type="caution">
    <text evidence="2">The sequence shown here is derived from an EMBL/GenBank/DDBJ whole genome shotgun (WGS) entry which is preliminary data.</text>
</comment>
<protein>
    <submittedName>
        <fullName evidence="2">Uncharacterized protein</fullName>
    </submittedName>
</protein>
<dbReference type="InterPro" id="IPR019034">
    <property type="entry name" value="UPF0390"/>
</dbReference>
<dbReference type="Proteomes" id="UP001210925">
    <property type="component" value="Unassembled WGS sequence"/>
</dbReference>
<dbReference type="Pfam" id="PF09495">
    <property type="entry name" value="DUF2462"/>
    <property type="match status" value="1"/>
</dbReference>
<sequence length="88" mass="9732">MAQGQHKPKSSAKQNKVVKNNRVSRGIRKAPKSQALQKEIAMQKKLSARNIQNTEKQMSVKAASTGKLTIMKSIADKAAKETTDKKKK</sequence>
<reference evidence="2" key="1">
    <citation type="submission" date="2020-05" db="EMBL/GenBank/DDBJ databases">
        <title>Phylogenomic resolution of chytrid fungi.</title>
        <authorList>
            <person name="Stajich J.E."/>
            <person name="Amses K."/>
            <person name="Simmons R."/>
            <person name="Seto K."/>
            <person name="Myers J."/>
            <person name="Bonds A."/>
            <person name="Quandt C.A."/>
            <person name="Barry K."/>
            <person name="Liu P."/>
            <person name="Grigoriev I."/>
            <person name="Longcore J.E."/>
            <person name="James T.Y."/>
        </authorList>
    </citation>
    <scope>NUCLEOTIDE SEQUENCE</scope>
    <source>
        <strain evidence="2">PLAUS21</strain>
    </source>
</reference>
<gene>
    <name evidence="2" type="ORF">HK103_005938</name>
</gene>
<keyword evidence="3" id="KW-1185">Reference proteome</keyword>